<keyword evidence="4" id="KW-0328">Glycosyltransferase</keyword>
<dbReference type="SUPFAM" id="SSF53271">
    <property type="entry name" value="PRTase-like"/>
    <property type="match status" value="1"/>
</dbReference>
<dbReference type="PANTHER" id="PTHR47505">
    <property type="entry name" value="DNA UTILIZATION PROTEIN YHGH"/>
    <property type="match status" value="1"/>
</dbReference>
<dbReference type="AlphaFoldDB" id="A0A4Y1X0F9"/>
<feature type="domain" description="Phosphoribosyltransferase" evidence="2">
    <location>
        <begin position="138"/>
        <end position="230"/>
    </location>
</feature>
<dbReference type="CDD" id="cd06223">
    <property type="entry name" value="PRTases_typeI"/>
    <property type="match status" value="1"/>
</dbReference>
<dbReference type="KEGG" id="ada:A5CPEGH6_13990"/>
<keyword evidence="5" id="KW-1185">Reference proteome</keyword>
<dbReference type="InterPro" id="IPR000836">
    <property type="entry name" value="PRTase_dom"/>
</dbReference>
<organism evidence="4 5">
    <name type="scientific">Alistipes dispar</name>
    <dbReference type="NCBI Taxonomy" id="2585119"/>
    <lineage>
        <taxon>Bacteria</taxon>
        <taxon>Pseudomonadati</taxon>
        <taxon>Bacteroidota</taxon>
        <taxon>Bacteroidia</taxon>
        <taxon>Bacteroidales</taxon>
        <taxon>Rikenellaceae</taxon>
        <taxon>Alistipes</taxon>
    </lineage>
</organism>
<dbReference type="Pfam" id="PF00156">
    <property type="entry name" value="Pribosyltran"/>
    <property type="match status" value="1"/>
</dbReference>
<evidence type="ECO:0000259" key="3">
    <source>
        <dbReference type="Pfam" id="PF18912"/>
    </source>
</evidence>
<dbReference type="InterPro" id="IPR029057">
    <property type="entry name" value="PRTase-like"/>
</dbReference>
<keyword evidence="4" id="KW-0808">Transferase</keyword>
<dbReference type="Pfam" id="PF18912">
    <property type="entry name" value="DZR_2"/>
    <property type="match status" value="1"/>
</dbReference>
<evidence type="ECO:0000256" key="1">
    <source>
        <dbReference type="ARBA" id="ARBA00008007"/>
    </source>
</evidence>
<dbReference type="GO" id="GO:0016757">
    <property type="term" value="F:glycosyltransferase activity"/>
    <property type="evidence" value="ECO:0007669"/>
    <property type="project" value="UniProtKB-KW"/>
</dbReference>
<evidence type="ECO:0000259" key="2">
    <source>
        <dbReference type="Pfam" id="PF00156"/>
    </source>
</evidence>
<dbReference type="EMBL" id="AP019736">
    <property type="protein sequence ID" value="BBL06761.1"/>
    <property type="molecule type" value="Genomic_DNA"/>
</dbReference>
<proteinExistence type="inferred from homology"/>
<dbReference type="Gene3D" id="3.40.50.2020">
    <property type="match status" value="1"/>
</dbReference>
<evidence type="ECO:0000313" key="5">
    <source>
        <dbReference type="Proteomes" id="UP000319374"/>
    </source>
</evidence>
<dbReference type="InterPro" id="IPR044005">
    <property type="entry name" value="DZR_2"/>
</dbReference>
<dbReference type="PANTHER" id="PTHR47505:SF1">
    <property type="entry name" value="DNA UTILIZATION PROTEIN YHGH"/>
    <property type="match status" value="1"/>
</dbReference>
<accession>A0A4Y1X0F9</accession>
<dbReference type="Proteomes" id="UP000319374">
    <property type="component" value="Chromosome"/>
</dbReference>
<comment type="similarity">
    <text evidence="1">Belongs to the ComF/GntX family.</text>
</comment>
<sequence length="240" mass="26661">MSILSELFGDAASLLFPRRCAVCGEPLARGERTVCTLCRATAPLTGYWREADNPVFRKCWGLVPVERASGFLFFVRGSGWRRLIHAFKYRGAWRAAREMGAWYGRCLKESGLYDDVEAVVPLPLHPFKRCRRGYNQSEYIAEGIAGQLGVEVDRRSVGRKRNTASQALKSRRERAANVEGAFAVRRPERLAGRHVLLVDDVMTTGSTLLSCAAEMLRAAPGCRVSIAALAVSRRELGVKE</sequence>
<feature type="domain" description="Double zinc ribbon" evidence="3">
    <location>
        <begin position="13"/>
        <end position="44"/>
    </location>
</feature>
<dbReference type="GeneID" id="98673376"/>
<protein>
    <submittedName>
        <fullName evidence="4">Amidophosphoribosyltransferase</fullName>
    </submittedName>
</protein>
<evidence type="ECO:0000313" key="4">
    <source>
        <dbReference type="EMBL" id="BBL06761.1"/>
    </source>
</evidence>
<gene>
    <name evidence="4" type="ORF">A5CPEGH6_13990</name>
</gene>
<reference evidence="5" key="1">
    <citation type="submission" date="2019-06" db="EMBL/GenBank/DDBJ databases">
        <title>Alistipes onderdonkii subsp. vulgaris subsp. nov., Alistipes dispar sp. nov. and Alistipes communis sp. nov., isolated from human faeces, and creation of Alistipes onderdonkii subsp. onderdonkii subsp. nov.</title>
        <authorList>
            <person name="Sakamoto M."/>
            <person name="Ikeyama N."/>
            <person name="Ogata Y."/>
            <person name="Suda W."/>
            <person name="Iino T."/>
            <person name="Hattori M."/>
            <person name="Ohkuma M."/>
        </authorList>
    </citation>
    <scope>NUCLEOTIDE SEQUENCE [LARGE SCALE GENOMIC DNA]</scope>
    <source>
        <strain evidence="5">5CPEGH6</strain>
    </source>
</reference>
<name>A0A4Y1X0F9_9BACT</name>
<dbReference type="OrthoDB" id="9779910at2"/>
<dbReference type="InterPro" id="IPR051910">
    <property type="entry name" value="ComF/GntX_DNA_util-trans"/>
</dbReference>
<dbReference type="RefSeq" id="WP_141428566.1">
    <property type="nucleotide sequence ID" value="NZ_AP019736.1"/>
</dbReference>